<dbReference type="InterPro" id="IPR009012">
    <property type="entry name" value="GrpE_head"/>
</dbReference>
<accession>A0ABR8ACZ2</accession>
<dbReference type="Gene3D" id="2.30.22.10">
    <property type="entry name" value="Head domain of nucleotide exchange factor GrpE"/>
    <property type="match status" value="1"/>
</dbReference>
<comment type="caution">
    <text evidence="2">The sequence shown here is derived from an EMBL/GenBank/DDBJ whole genome shotgun (WGS) entry which is preliminary data.</text>
</comment>
<dbReference type="EMBL" id="JACJQH010000033">
    <property type="protein sequence ID" value="MBD2197886.1"/>
    <property type="molecule type" value="Genomic_DNA"/>
</dbReference>
<dbReference type="SUPFAM" id="SSF51064">
    <property type="entry name" value="Head domain of nucleotide exchange factor GrpE"/>
    <property type="match status" value="1"/>
</dbReference>
<evidence type="ECO:0000256" key="1">
    <source>
        <dbReference type="ARBA" id="ARBA00023186"/>
    </source>
</evidence>
<reference evidence="2 3" key="1">
    <citation type="journal article" date="2020" name="ISME J.">
        <title>Comparative genomics reveals insights into cyanobacterial evolution and habitat adaptation.</title>
        <authorList>
            <person name="Chen M.Y."/>
            <person name="Teng W.K."/>
            <person name="Zhao L."/>
            <person name="Hu C.X."/>
            <person name="Zhou Y.K."/>
            <person name="Han B.P."/>
            <person name="Song L.R."/>
            <person name="Shu W.S."/>
        </authorList>
    </citation>
    <scope>NUCLEOTIDE SEQUENCE [LARGE SCALE GENOMIC DNA]</scope>
    <source>
        <strain evidence="2 3">FACHB-288</strain>
    </source>
</reference>
<dbReference type="Pfam" id="PF01025">
    <property type="entry name" value="GrpE"/>
    <property type="match status" value="1"/>
</dbReference>
<protein>
    <submittedName>
        <fullName evidence="2">Nucleotide exchange factor GrpE</fullName>
    </submittedName>
</protein>
<sequence length="160" mass="19354">MIKKKERLRLSEGERKHIIQEISSLLKIQFSLKQTIQEQQQQFNAEVEELFLELIDFFDALEYLQNYMRDNLAYLEPDEEYLLKTIADIENRLLQILEKQEIEIIDFQDNYPDFRYCKVVDIEVRNDLENQTITRIVRRGFRLGDKILRPVEVVVSKREE</sequence>
<dbReference type="Proteomes" id="UP000658514">
    <property type="component" value="Unassembled WGS sequence"/>
</dbReference>
<gene>
    <name evidence="2" type="primary">grpE</name>
    <name evidence="2" type="ORF">H6G24_20635</name>
</gene>
<dbReference type="InterPro" id="IPR000740">
    <property type="entry name" value="GrpE"/>
</dbReference>
<organism evidence="2 3">
    <name type="scientific">Calothrix parietina FACHB-288</name>
    <dbReference type="NCBI Taxonomy" id="2692896"/>
    <lineage>
        <taxon>Bacteria</taxon>
        <taxon>Bacillati</taxon>
        <taxon>Cyanobacteriota</taxon>
        <taxon>Cyanophyceae</taxon>
        <taxon>Nostocales</taxon>
        <taxon>Calotrichaceae</taxon>
        <taxon>Calothrix</taxon>
    </lineage>
</organism>
<keyword evidence="1" id="KW-0143">Chaperone</keyword>
<proteinExistence type="predicted"/>
<evidence type="ECO:0000313" key="3">
    <source>
        <dbReference type="Proteomes" id="UP000658514"/>
    </source>
</evidence>
<dbReference type="RefSeq" id="WP_190545170.1">
    <property type="nucleotide sequence ID" value="NZ_CAWPNO010000066.1"/>
</dbReference>
<keyword evidence="3" id="KW-1185">Reference proteome</keyword>
<name>A0ABR8ACZ2_9CYAN</name>
<evidence type="ECO:0000313" key="2">
    <source>
        <dbReference type="EMBL" id="MBD2197886.1"/>
    </source>
</evidence>